<dbReference type="InterPro" id="IPR010282">
    <property type="entry name" value="Uncharacterised_HutD/Ves"/>
</dbReference>
<dbReference type="Gene3D" id="2.60.120.10">
    <property type="entry name" value="Jelly Rolls"/>
    <property type="match status" value="1"/>
</dbReference>
<dbReference type="PANTHER" id="PTHR37943:SF1">
    <property type="entry name" value="PROTEIN VES"/>
    <property type="match status" value="1"/>
</dbReference>
<dbReference type="SUPFAM" id="SSF51182">
    <property type="entry name" value="RmlC-like cupins"/>
    <property type="match status" value="1"/>
</dbReference>
<dbReference type="Proteomes" id="UP000241074">
    <property type="component" value="Chromosome"/>
</dbReference>
<accession>A0A2P1PUI5</accession>
<protein>
    <recommendedName>
        <fullName evidence="3">HutD-family protein</fullName>
    </recommendedName>
</protein>
<organism evidence="1 2">
    <name type="scientific">Ahniella affigens</name>
    <dbReference type="NCBI Taxonomy" id="2021234"/>
    <lineage>
        <taxon>Bacteria</taxon>
        <taxon>Pseudomonadati</taxon>
        <taxon>Pseudomonadota</taxon>
        <taxon>Gammaproteobacteria</taxon>
        <taxon>Lysobacterales</taxon>
        <taxon>Rhodanobacteraceae</taxon>
        <taxon>Ahniella</taxon>
    </lineage>
</organism>
<dbReference type="AlphaFoldDB" id="A0A2P1PUI5"/>
<sequence>MPYSLNVPDMRLIPYATLSPSPWKNGLGLTREIAVQPDPRFAVGFSWRLSRATVQDTSAFSRFAGVRRWLGLAQGLAFELRIADRPPHTLERAGDVIAFPGDVACEGVPLMGPIEDLNLMVADPTLDAEMTVRPMVGSMVLTRGDNVMLGLHLLDGHFAVQGQGGAPLGAGDTVLMDAESPSLMRGVGAGHALFFRVFATG</sequence>
<evidence type="ECO:0008006" key="3">
    <source>
        <dbReference type="Google" id="ProtNLM"/>
    </source>
</evidence>
<dbReference type="KEGG" id="xba:C7S18_15520"/>
<evidence type="ECO:0000313" key="2">
    <source>
        <dbReference type="Proteomes" id="UP000241074"/>
    </source>
</evidence>
<dbReference type="InterPro" id="IPR011051">
    <property type="entry name" value="RmlC_Cupin_sf"/>
</dbReference>
<dbReference type="EMBL" id="CP027860">
    <property type="protein sequence ID" value="AVP98507.1"/>
    <property type="molecule type" value="Genomic_DNA"/>
</dbReference>
<reference evidence="1 2" key="2">
    <citation type="submission" date="2018-03" db="EMBL/GenBank/DDBJ databases">
        <authorList>
            <person name="Keele B.F."/>
        </authorList>
    </citation>
    <scope>NUCLEOTIDE SEQUENCE [LARGE SCALE GENOMIC DNA]</scope>
    <source>
        <strain evidence="1 2">D13</strain>
    </source>
</reference>
<proteinExistence type="predicted"/>
<gene>
    <name evidence="1" type="ORF">C7S18_15520</name>
</gene>
<name>A0A2P1PUI5_9GAMM</name>
<dbReference type="RefSeq" id="WP_106892428.1">
    <property type="nucleotide sequence ID" value="NZ_CP027860.1"/>
</dbReference>
<keyword evidence="2" id="KW-1185">Reference proteome</keyword>
<reference evidence="1 2" key="1">
    <citation type="submission" date="2018-03" db="EMBL/GenBank/DDBJ databases">
        <title>Ahniella affigens gen. nov., sp. nov., a gammaproteobacterium isolated from sandy soil near a stream.</title>
        <authorList>
            <person name="Ko Y."/>
            <person name="Kim J.-H."/>
        </authorList>
    </citation>
    <scope>NUCLEOTIDE SEQUENCE [LARGE SCALE GENOMIC DNA]</scope>
    <source>
        <strain evidence="1 2">D13</strain>
    </source>
</reference>
<evidence type="ECO:0000313" key="1">
    <source>
        <dbReference type="EMBL" id="AVP98507.1"/>
    </source>
</evidence>
<dbReference type="OrthoDB" id="9800082at2"/>
<dbReference type="PANTHER" id="PTHR37943">
    <property type="entry name" value="PROTEIN VES"/>
    <property type="match status" value="1"/>
</dbReference>
<dbReference type="InterPro" id="IPR014710">
    <property type="entry name" value="RmlC-like_jellyroll"/>
</dbReference>
<dbReference type="Pfam" id="PF05962">
    <property type="entry name" value="HutD"/>
    <property type="match status" value="1"/>
</dbReference>